<keyword evidence="4" id="KW-1185">Reference proteome</keyword>
<sequence>MRIKQLSTASFLLSFIPLSATAVTYTVEDLGTVDNVKSSYAMKSNAAGDVAATAKDRFEPNLGTDPEDGDDELDDDIDDNINDDINDEIEDNEDDEDEDSDYLEPPQGNEVAFATDGNVTQRLVIFDVIEEETGELSGSTNDIAFAINDAQMLVGMGTAPYYAIPYTEEDGDELTYFARDFQARGYVYVTDEALPLLAPNIEYGGVSVASDINNSNLVVGYASIDLTESSREYAEDSCPDQDVPLAVCTRALNYQLRAYQWQLDDQGSVLSAKELGMLATPDEDDDRQFISQALAVNEQAVSVGMSYAFEDGDDDLIRTYAAIYQNDQVIDITDPDEYRASIAYDISDENAQGVSYVVGDVTRLINGYWRSKFFYYELGKEGAELLSAYGDESPVTDFYNGSSSTARSVNSSGYVVGFGEYERVNPQIPRRKHAFVYDINTNTFSDLNALLPCDSNYEIVEANHIDEENNIMAVALITVPAVDDEGEPIIGDDGEQETEEVARAVRLTVDLDGIPEICPDEEEETFSRSGAANSFISFFGLLSAAILRRRWLIRKVD</sequence>
<protein>
    <submittedName>
        <fullName evidence="3">DUF3466 family protein</fullName>
    </submittedName>
</protein>
<name>A0ABY2AK23_9GAMM</name>
<feature type="region of interest" description="Disordered" evidence="1">
    <location>
        <begin position="52"/>
        <end position="111"/>
    </location>
</feature>
<evidence type="ECO:0000313" key="3">
    <source>
        <dbReference type="EMBL" id="TCI03173.1"/>
    </source>
</evidence>
<dbReference type="InterPro" id="IPR022562">
    <property type="entry name" value="DUF3466"/>
</dbReference>
<reference evidence="3 4" key="1">
    <citation type="submission" date="2019-02" db="EMBL/GenBank/DDBJ databases">
        <title>Corallincola luteus sp. nov., a marine bacterium isolated from surface sediment of Bohai Sea in China.</title>
        <authorList>
            <person name="Ren Q."/>
        </authorList>
    </citation>
    <scope>NUCLEOTIDE SEQUENCE [LARGE SCALE GENOMIC DNA]</scope>
    <source>
        <strain evidence="3 4">DASS28</strain>
    </source>
</reference>
<evidence type="ECO:0000256" key="1">
    <source>
        <dbReference type="SAM" id="MobiDB-lite"/>
    </source>
</evidence>
<feature type="chain" id="PRO_5046328278" evidence="2">
    <location>
        <begin position="23"/>
        <end position="557"/>
    </location>
</feature>
<evidence type="ECO:0000313" key="4">
    <source>
        <dbReference type="Proteomes" id="UP000292554"/>
    </source>
</evidence>
<gene>
    <name evidence="3" type="ORF">EZV61_09810</name>
</gene>
<dbReference type="Proteomes" id="UP000292554">
    <property type="component" value="Unassembled WGS sequence"/>
</dbReference>
<accession>A0ABY2AK23</accession>
<comment type="caution">
    <text evidence="3">The sequence shown here is derived from an EMBL/GenBank/DDBJ whole genome shotgun (WGS) entry which is preliminary data.</text>
</comment>
<dbReference type="EMBL" id="SJXE01000004">
    <property type="protein sequence ID" value="TCI03173.1"/>
    <property type="molecule type" value="Genomic_DNA"/>
</dbReference>
<feature type="compositionally biased region" description="Acidic residues" evidence="1">
    <location>
        <begin position="65"/>
        <end position="102"/>
    </location>
</feature>
<dbReference type="Pfam" id="PF11949">
    <property type="entry name" value="DUF3466"/>
    <property type="match status" value="1"/>
</dbReference>
<organism evidence="3 4">
    <name type="scientific">Corallincola luteus</name>
    <dbReference type="NCBI Taxonomy" id="1775177"/>
    <lineage>
        <taxon>Bacteria</taxon>
        <taxon>Pseudomonadati</taxon>
        <taxon>Pseudomonadota</taxon>
        <taxon>Gammaproteobacteria</taxon>
        <taxon>Alteromonadales</taxon>
        <taxon>Psychromonadaceae</taxon>
        <taxon>Corallincola</taxon>
    </lineage>
</organism>
<dbReference type="RefSeq" id="WP_131415346.1">
    <property type="nucleotide sequence ID" value="NZ_SJXE01000004.1"/>
</dbReference>
<feature type="signal peptide" evidence="2">
    <location>
        <begin position="1"/>
        <end position="22"/>
    </location>
</feature>
<proteinExistence type="predicted"/>
<keyword evidence="2" id="KW-0732">Signal</keyword>
<evidence type="ECO:0000256" key="2">
    <source>
        <dbReference type="SAM" id="SignalP"/>
    </source>
</evidence>